<dbReference type="RefSeq" id="WP_203737117.1">
    <property type="nucleotide sequence ID" value="NZ_BOMO01000055.1"/>
</dbReference>
<sequence length="179" mass="19740">MIESLDERLAHAVRLREGGEPDRARELLLALRAEFPADPLIAYQTAWVHDVLEREEEAVPHYRAAIAGGLPDDQMRDALLGLGSTLRVLGRDDESAEVFADGLRRFPGHRPLRVFQAMLRYNIGDSREAVADLLRVLVESTEDPDIRQYGRAISAYAEDLDRGGLTSTPATSPIGPASP</sequence>
<comment type="caution">
    <text evidence="2">The sequence shown here is derived from an EMBL/GenBank/DDBJ whole genome shotgun (WGS) entry which is preliminary data.</text>
</comment>
<dbReference type="AlphaFoldDB" id="A0A2T0K8B7"/>
<organism evidence="2 3">
    <name type="scientific">Actinoplanes italicus</name>
    <dbReference type="NCBI Taxonomy" id="113567"/>
    <lineage>
        <taxon>Bacteria</taxon>
        <taxon>Bacillati</taxon>
        <taxon>Actinomycetota</taxon>
        <taxon>Actinomycetes</taxon>
        <taxon>Micromonosporales</taxon>
        <taxon>Micromonosporaceae</taxon>
        <taxon>Actinoplanes</taxon>
    </lineage>
</organism>
<dbReference type="SUPFAM" id="SSF48452">
    <property type="entry name" value="TPR-like"/>
    <property type="match status" value="1"/>
</dbReference>
<evidence type="ECO:0000313" key="2">
    <source>
        <dbReference type="EMBL" id="PRX19325.1"/>
    </source>
</evidence>
<feature type="domain" description="Tetratrico peptide repeat group 5" evidence="1">
    <location>
        <begin position="40"/>
        <end position="160"/>
    </location>
</feature>
<dbReference type="InterPro" id="IPR011990">
    <property type="entry name" value="TPR-like_helical_dom_sf"/>
</dbReference>
<dbReference type="EMBL" id="PVMZ01000010">
    <property type="protein sequence ID" value="PRX19325.1"/>
    <property type="molecule type" value="Genomic_DNA"/>
</dbReference>
<reference evidence="2 3" key="1">
    <citation type="submission" date="2018-03" db="EMBL/GenBank/DDBJ databases">
        <title>Genomic Encyclopedia of Archaeal and Bacterial Type Strains, Phase II (KMG-II): from individual species to whole genera.</title>
        <authorList>
            <person name="Goeker M."/>
        </authorList>
    </citation>
    <scope>NUCLEOTIDE SEQUENCE [LARGE SCALE GENOMIC DNA]</scope>
    <source>
        <strain evidence="2 3">DSM 43146</strain>
    </source>
</reference>
<evidence type="ECO:0000313" key="3">
    <source>
        <dbReference type="Proteomes" id="UP000239415"/>
    </source>
</evidence>
<dbReference type="Proteomes" id="UP000239415">
    <property type="component" value="Unassembled WGS sequence"/>
</dbReference>
<proteinExistence type="predicted"/>
<protein>
    <submittedName>
        <fullName evidence="2">Tetratricopeptide repeat protein</fullName>
    </submittedName>
</protein>
<dbReference type="Gene3D" id="1.25.40.10">
    <property type="entry name" value="Tetratricopeptide repeat domain"/>
    <property type="match status" value="1"/>
</dbReference>
<evidence type="ECO:0000259" key="1">
    <source>
        <dbReference type="Pfam" id="PF12688"/>
    </source>
</evidence>
<gene>
    <name evidence="2" type="ORF">CLV67_11077</name>
</gene>
<dbReference type="InterPro" id="IPR041656">
    <property type="entry name" value="TPR_5"/>
</dbReference>
<dbReference type="Pfam" id="PF12688">
    <property type="entry name" value="TPR_5"/>
    <property type="match status" value="1"/>
</dbReference>
<accession>A0A2T0K8B7</accession>
<keyword evidence="3" id="KW-1185">Reference proteome</keyword>
<name>A0A2T0K8B7_9ACTN</name>